<organism evidence="1">
    <name type="scientific">viral metagenome</name>
    <dbReference type="NCBI Taxonomy" id="1070528"/>
    <lineage>
        <taxon>unclassified sequences</taxon>
        <taxon>metagenomes</taxon>
        <taxon>organismal metagenomes</taxon>
    </lineage>
</organism>
<proteinExistence type="predicted"/>
<name>A0A6C0JGH2_9ZZZZ</name>
<accession>A0A6C0JGH2</accession>
<protein>
    <submittedName>
        <fullName evidence="1">Uncharacterized protein</fullName>
    </submittedName>
</protein>
<dbReference type="EMBL" id="MN740404">
    <property type="protein sequence ID" value="QHU04699.1"/>
    <property type="molecule type" value="Genomic_DNA"/>
</dbReference>
<dbReference type="AlphaFoldDB" id="A0A6C0JGH2"/>
<reference evidence="1" key="1">
    <citation type="journal article" date="2020" name="Nature">
        <title>Giant virus diversity and host interactions through global metagenomics.</title>
        <authorList>
            <person name="Schulz F."/>
            <person name="Roux S."/>
            <person name="Paez-Espino D."/>
            <person name="Jungbluth S."/>
            <person name="Walsh D.A."/>
            <person name="Denef V.J."/>
            <person name="McMahon K.D."/>
            <person name="Konstantinidis K.T."/>
            <person name="Eloe-Fadrosh E.A."/>
            <person name="Kyrpides N.C."/>
            <person name="Woyke T."/>
        </authorList>
    </citation>
    <scope>NUCLEOTIDE SEQUENCE</scope>
    <source>
        <strain evidence="1">GVMAG-M-3300027708-5</strain>
    </source>
</reference>
<sequence>MDSLIIGQRYTFYLRYREKNKQVRGNLARIYHHAHRICDELGVRIEDTTTIILNKVETETSRETTLSFPLDWLDKVENLDSILDSSVILPCDVLLLIDNYL</sequence>
<evidence type="ECO:0000313" key="1">
    <source>
        <dbReference type="EMBL" id="QHU04699.1"/>
    </source>
</evidence>